<sequence length="638" mass="72031">MTYDIVTFDIFDTLVHRRLRAPVDVFEAVRQSALQTRIALLNHDIISSFTHHRIRAEAEAREIIASKTSGEGEISFDEIYDRYQEITGCSADVRQMLQSTELALEKRFLFSSPRGMAAFNDLRQKSEKIAFISDMYLPSAWLTQTLEEKGFDGAASIPTFVSGEHRKSKHSGALYKEVALALGVPFSERWMHVGDNVHADITKAKEHGLSTTHADWARIDNRRQVSAFPQREYLARSIIDSINLSQLSHLVPEGEYEGIGYKSFGPLIFGYIVWLMSKVREAKLDHLVFVARDGWLPRQLFDDLKQTAGLNHTTTSYIHFSRRAGYQIGLREWDISQAWAAFTGKVSKPMGECLETIGYDAKALAPTLERFGFDETTVVDEPKRVAAHSLVTTTFQHGLSRSCANRRQFKKYFESHFQKSKKTGIVDIGWNGNIQRYIVSTIAPEISKEEVIGLYIGLHSSATPNRDIGLNMSGWMSNYGTNQFVEQYLQSGGVELLEFALTADHGTTLGYREDEDGTIVPVLEPLLDEEADYREKAMKVQEGVRKFVSDHAYLLEIFSPEILSSTAWVSPFERLVTDPSPDEMRLLAGLSHSDTAGATSSRLTLAARQDDKTRKSKRRLARARQDAFWKAAFDKLNS</sequence>
<evidence type="ECO:0008006" key="5">
    <source>
        <dbReference type="Google" id="ProtNLM"/>
    </source>
</evidence>
<organism evidence="1 4">
    <name type="scientific">Agrobacterium salinitolerans</name>
    <dbReference type="NCBI Taxonomy" id="1183413"/>
    <lineage>
        <taxon>Bacteria</taxon>
        <taxon>Pseudomonadati</taxon>
        <taxon>Pseudomonadota</taxon>
        <taxon>Alphaproteobacteria</taxon>
        <taxon>Hyphomicrobiales</taxon>
        <taxon>Rhizobiaceae</taxon>
        <taxon>Rhizobium/Agrobacterium group</taxon>
        <taxon>Agrobacterium</taxon>
    </lineage>
</organism>
<accession>A0A9X3KP72</accession>
<dbReference type="RefSeq" id="WP_142911513.1">
    <property type="nucleotide sequence ID" value="NZ_JAPZLN010000001.1"/>
</dbReference>
<reference evidence="2 3" key="1">
    <citation type="journal article" date="2019" name="Appl. Microbiol. Biotechnol.">
        <title>Differential efficiency of wild type rhizogenic strains for rol gene transformation of plants.</title>
        <authorList>
            <person name="Desmet S."/>
            <person name="De Keyser E."/>
            <person name="Van Vaerenbergh J."/>
            <person name="Baeyen S."/>
            <person name="Van Huylenbroeck J."/>
            <person name="Geelen D."/>
            <person name="Dhooghe E."/>
        </authorList>
    </citation>
    <scope>NUCLEOTIDE SEQUENCE [LARGE SCALE GENOMIC DNA]</scope>
    <source>
        <strain evidence="2 3">GBBC3283</strain>
    </source>
</reference>
<keyword evidence="3" id="KW-1185">Reference proteome</keyword>
<dbReference type="Proteomes" id="UP000319481">
    <property type="component" value="Unassembled WGS sequence"/>
</dbReference>
<evidence type="ECO:0000313" key="3">
    <source>
        <dbReference type="Proteomes" id="UP000319481"/>
    </source>
</evidence>
<dbReference type="Gene3D" id="1.10.150.400">
    <property type="match status" value="1"/>
</dbReference>
<dbReference type="GeneID" id="79861825"/>
<comment type="caution">
    <text evidence="1">The sequence shown here is derived from an EMBL/GenBank/DDBJ whole genome shotgun (WGS) entry which is preliminary data.</text>
</comment>
<dbReference type="InterPro" id="IPR023214">
    <property type="entry name" value="HAD_sf"/>
</dbReference>
<reference evidence="1" key="3">
    <citation type="submission" date="2022-12" db="EMBL/GenBank/DDBJ databases">
        <title>Draft genome sequences of 22 rhizogenic Agrobacterium biovar 1 strains, the causative agent of hairy root disease.</title>
        <authorList>
            <person name="Kim N."/>
            <person name="Vargas P."/>
            <person name="Rediers H."/>
        </authorList>
    </citation>
    <scope>NUCLEOTIDE SEQUENCE</scope>
    <source>
        <strain evidence="1">ST15.13.006</strain>
    </source>
</reference>
<dbReference type="EMBL" id="SGNZ01000001">
    <property type="protein sequence ID" value="TRA96809.1"/>
    <property type="molecule type" value="Genomic_DNA"/>
</dbReference>
<gene>
    <name evidence="2" type="ORF">EXN23_00805</name>
    <name evidence="1" type="ORF">O9X88_13020</name>
</gene>
<evidence type="ECO:0000313" key="4">
    <source>
        <dbReference type="Proteomes" id="UP001151018"/>
    </source>
</evidence>
<dbReference type="SUPFAM" id="SSF56784">
    <property type="entry name" value="HAD-like"/>
    <property type="match status" value="1"/>
</dbReference>
<dbReference type="Gene3D" id="3.40.50.1000">
    <property type="entry name" value="HAD superfamily/HAD-like"/>
    <property type="match status" value="1"/>
</dbReference>
<dbReference type="AlphaFoldDB" id="A0A9X3KP72"/>
<evidence type="ECO:0000313" key="1">
    <source>
        <dbReference type="EMBL" id="MCZ7938474.1"/>
    </source>
</evidence>
<dbReference type="Proteomes" id="UP001151018">
    <property type="component" value="Unassembled WGS sequence"/>
</dbReference>
<reference evidence="2" key="2">
    <citation type="submission" date="2019-02" db="EMBL/GenBank/DDBJ databases">
        <authorList>
            <person name="Baeyen S."/>
        </authorList>
    </citation>
    <scope>NUCLEOTIDE SEQUENCE</scope>
    <source>
        <strain evidence="2">GBBC3283</strain>
    </source>
</reference>
<name>A0A9X3KP72_9HYPH</name>
<dbReference type="InterPro" id="IPR036412">
    <property type="entry name" value="HAD-like_sf"/>
</dbReference>
<dbReference type="EMBL" id="JAPZLR010000008">
    <property type="protein sequence ID" value="MCZ7938474.1"/>
    <property type="molecule type" value="Genomic_DNA"/>
</dbReference>
<evidence type="ECO:0000313" key="2">
    <source>
        <dbReference type="EMBL" id="TRA96809.1"/>
    </source>
</evidence>
<dbReference type="Pfam" id="PF00702">
    <property type="entry name" value="Hydrolase"/>
    <property type="match status" value="1"/>
</dbReference>
<proteinExistence type="predicted"/>
<protein>
    <recommendedName>
        <fullName evidence="5">HAD family hydrolase</fullName>
    </recommendedName>
</protein>